<protein>
    <submittedName>
        <fullName evidence="2">Uncharacterized protein</fullName>
    </submittedName>
</protein>
<name>A0A0E9WDF8_ANGAN</name>
<accession>A0A0E9WDF8</accession>
<feature type="transmembrane region" description="Helical" evidence="1">
    <location>
        <begin position="21"/>
        <end position="39"/>
    </location>
</feature>
<reference evidence="2" key="1">
    <citation type="submission" date="2014-11" db="EMBL/GenBank/DDBJ databases">
        <authorList>
            <person name="Amaro Gonzalez C."/>
        </authorList>
    </citation>
    <scope>NUCLEOTIDE SEQUENCE</scope>
</reference>
<evidence type="ECO:0000256" key="1">
    <source>
        <dbReference type="SAM" id="Phobius"/>
    </source>
</evidence>
<dbReference type="EMBL" id="GBXM01020153">
    <property type="protein sequence ID" value="JAH88424.1"/>
    <property type="molecule type" value="Transcribed_RNA"/>
</dbReference>
<organism evidence="2">
    <name type="scientific">Anguilla anguilla</name>
    <name type="common">European freshwater eel</name>
    <name type="synonym">Muraena anguilla</name>
    <dbReference type="NCBI Taxonomy" id="7936"/>
    <lineage>
        <taxon>Eukaryota</taxon>
        <taxon>Metazoa</taxon>
        <taxon>Chordata</taxon>
        <taxon>Craniata</taxon>
        <taxon>Vertebrata</taxon>
        <taxon>Euteleostomi</taxon>
        <taxon>Actinopterygii</taxon>
        <taxon>Neopterygii</taxon>
        <taxon>Teleostei</taxon>
        <taxon>Anguilliformes</taxon>
        <taxon>Anguillidae</taxon>
        <taxon>Anguilla</taxon>
    </lineage>
</organism>
<sequence>MRAMLIKLSCVTNHVINMQMYYARYIVFLLVMSWAPHLFSSKTQFCSMKCVFLA</sequence>
<keyword evidence="1" id="KW-0812">Transmembrane</keyword>
<evidence type="ECO:0000313" key="2">
    <source>
        <dbReference type="EMBL" id="JAH88424.1"/>
    </source>
</evidence>
<keyword evidence="1" id="KW-0472">Membrane</keyword>
<proteinExistence type="predicted"/>
<reference evidence="2" key="2">
    <citation type="journal article" date="2015" name="Fish Shellfish Immunol.">
        <title>Early steps in the European eel (Anguilla anguilla)-Vibrio vulnificus interaction in the gills: Role of the RtxA13 toxin.</title>
        <authorList>
            <person name="Callol A."/>
            <person name="Pajuelo D."/>
            <person name="Ebbesson L."/>
            <person name="Teles M."/>
            <person name="MacKenzie S."/>
            <person name="Amaro C."/>
        </authorList>
    </citation>
    <scope>NUCLEOTIDE SEQUENCE</scope>
</reference>
<keyword evidence="1" id="KW-1133">Transmembrane helix</keyword>
<dbReference type="AlphaFoldDB" id="A0A0E9WDF8"/>